<keyword evidence="1" id="KW-0812">Transmembrane</keyword>
<evidence type="ECO:0000313" key="4">
    <source>
        <dbReference type="Proteomes" id="UP000019402"/>
    </source>
</evidence>
<dbReference type="AlphaFoldDB" id="W7Y3J8"/>
<dbReference type="InterPro" id="IPR043831">
    <property type="entry name" value="DUF5808"/>
</dbReference>
<reference evidence="3 4" key="1">
    <citation type="journal article" date="2014" name="Genome Announc.">
        <title>Draft Genome Sequence of Cytophaga fermentans JCM 21142T, a Facultative Anaerobe Isolated from Marine Mud.</title>
        <authorList>
            <person name="Starns D."/>
            <person name="Oshima K."/>
            <person name="Suda W."/>
            <person name="Iino T."/>
            <person name="Yuki M."/>
            <person name="Inoue J."/>
            <person name="Kitamura K."/>
            <person name="Iida T."/>
            <person name="Darby A."/>
            <person name="Hattori M."/>
            <person name="Ohkuma M."/>
        </authorList>
    </citation>
    <scope>NUCLEOTIDE SEQUENCE [LARGE SCALE GENOMIC DNA]</scope>
    <source>
        <strain evidence="3 4">JCM 21142</strain>
    </source>
</reference>
<dbReference type="RefSeq" id="WP_044214203.1">
    <property type="nucleotide sequence ID" value="NZ_BAMD01000088.1"/>
</dbReference>
<accession>W7Y3J8</accession>
<name>W7Y3J8_9BACT</name>
<protein>
    <submittedName>
        <fullName evidence="3">Putative membrane protein</fullName>
    </submittedName>
</protein>
<gene>
    <name evidence="3" type="ORF">JCM21142_104180</name>
</gene>
<dbReference type="OrthoDB" id="157646at2"/>
<organism evidence="3 4">
    <name type="scientific">Saccharicrinis fermentans DSM 9555 = JCM 21142</name>
    <dbReference type="NCBI Taxonomy" id="869213"/>
    <lineage>
        <taxon>Bacteria</taxon>
        <taxon>Pseudomonadati</taxon>
        <taxon>Bacteroidota</taxon>
        <taxon>Bacteroidia</taxon>
        <taxon>Marinilabiliales</taxon>
        <taxon>Marinilabiliaceae</taxon>
        <taxon>Saccharicrinis</taxon>
    </lineage>
</organism>
<dbReference type="Pfam" id="PF19124">
    <property type="entry name" value="DUF5808"/>
    <property type="match status" value="1"/>
</dbReference>
<keyword evidence="4" id="KW-1185">Reference proteome</keyword>
<dbReference type="Proteomes" id="UP000019402">
    <property type="component" value="Unassembled WGS sequence"/>
</dbReference>
<proteinExistence type="predicted"/>
<evidence type="ECO:0000259" key="2">
    <source>
        <dbReference type="Pfam" id="PF19124"/>
    </source>
</evidence>
<keyword evidence="1" id="KW-1133">Transmembrane helix</keyword>
<comment type="caution">
    <text evidence="3">The sequence shown here is derived from an EMBL/GenBank/DDBJ whole genome shotgun (WGS) entry which is preliminary data.</text>
</comment>
<dbReference type="EMBL" id="BAMD01000088">
    <property type="protein sequence ID" value="GAF05445.1"/>
    <property type="molecule type" value="Genomic_DNA"/>
</dbReference>
<sequence>MRPNGNKQQLEPWIGVFYFNRKDSRVIVPKKVVGVGWTLNFANPRTYVFIIAVILIVFIFNYLS</sequence>
<evidence type="ECO:0000313" key="3">
    <source>
        <dbReference type="EMBL" id="GAF05445.1"/>
    </source>
</evidence>
<feature type="transmembrane region" description="Helical" evidence="1">
    <location>
        <begin position="46"/>
        <end position="63"/>
    </location>
</feature>
<feature type="domain" description="DUF5808" evidence="2">
    <location>
        <begin position="21"/>
        <end position="46"/>
    </location>
</feature>
<keyword evidence="1" id="KW-0472">Membrane</keyword>
<evidence type="ECO:0000256" key="1">
    <source>
        <dbReference type="SAM" id="Phobius"/>
    </source>
</evidence>